<feature type="region of interest" description="Disordered" evidence="7">
    <location>
        <begin position="2248"/>
        <end position="2288"/>
    </location>
</feature>
<dbReference type="FunFam" id="3.40.50.300:FF:000264">
    <property type="entry name" value="ATP-binding cassette, sub-family A (ABC1), member 1"/>
    <property type="match status" value="1"/>
</dbReference>
<dbReference type="InterPro" id="IPR027417">
    <property type="entry name" value="P-loop_NTPase"/>
</dbReference>
<evidence type="ECO:0000256" key="4">
    <source>
        <dbReference type="ARBA" id="ARBA00022840"/>
    </source>
</evidence>
<name>A0A7K8UJT1_OCEOC</name>
<dbReference type="PANTHER" id="PTHR19229:SF49">
    <property type="entry name" value="PHOSPHOLIPID-TRANSPORTING ATPASE ABCA7"/>
    <property type="match status" value="1"/>
</dbReference>
<evidence type="ECO:0000256" key="5">
    <source>
        <dbReference type="ARBA" id="ARBA00022989"/>
    </source>
</evidence>
<evidence type="ECO:0000256" key="2">
    <source>
        <dbReference type="ARBA" id="ARBA00022692"/>
    </source>
</evidence>
<feature type="transmembrane region" description="Helical" evidence="8">
    <location>
        <begin position="1710"/>
        <end position="1729"/>
    </location>
</feature>
<keyword evidence="11" id="KW-1185">Reference proteome</keyword>
<evidence type="ECO:0000259" key="9">
    <source>
        <dbReference type="PROSITE" id="PS50893"/>
    </source>
</evidence>
<evidence type="ECO:0000256" key="6">
    <source>
        <dbReference type="ARBA" id="ARBA00023136"/>
    </source>
</evidence>
<evidence type="ECO:0000256" key="3">
    <source>
        <dbReference type="ARBA" id="ARBA00022741"/>
    </source>
</evidence>
<dbReference type="GO" id="GO:0016020">
    <property type="term" value="C:membrane"/>
    <property type="evidence" value="ECO:0007669"/>
    <property type="project" value="UniProtKB-SubCell"/>
</dbReference>
<keyword evidence="6 8" id="KW-0472">Membrane</keyword>
<dbReference type="Gene3D" id="3.40.50.300">
    <property type="entry name" value="P-loop containing nucleotide triphosphate hydrolases"/>
    <property type="match status" value="2"/>
</dbReference>
<dbReference type="PANTHER" id="PTHR19229">
    <property type="entry name" value="ATP-BINDING CASSETTE TRANSPORTER SUBFAMILY A ABCA"/>
    <property type="match status" value="1"/>
</dbReference>
<dbReference type="InterPro" id="IPR017871">
    <property type="entry name" value="ABC_transporter-like_CS"/>
</dbReference>
<feature type="domain" description="ABC transporter" evidence="9">
    <location>
        <begin position="885"/>
        <end position="1116"/>
    </location>
</feature>
<feature type="non-terminal residue" evidence="10">
    <location>
        <position position="1"/>
    </location>
</feature>
<keyword evidence="2 8" id="KW-0812">Transmembrane</keyword>
<dbReference type="GO" id="GO:0140359">
    <property type="term" value="F:ABC-type transporter activity"/>
    <property type="evidence" value="ECO:0007669"/>
    <property type="project" value="InterPro"/>
</dbReference>
<feature type="transmembrane region" description="Helical" evidence="8">
    <location>
        <begin position="615"/>
        <end position="635"/>
    </location>
</feature>
<organism evidence="10 11">
    <name type="scientific">Oceanites oceanicus</name>
    <name type="common">Wilson's storm petrel</name>
    <name type="synonym">Procellaria oceanica</name>
    <dbReference type="NCBI Taxonomy" id="79653"/>
    <lineage>
        <taxon>Eukaryota</taxon>
        <taxon>Metazoa</taxon>
        <taxon>Chordata</taxon>
        <taxon>Craniata</taxon>
        <taxon>Vertebrata</taxon>
        <taxon>Euteleostomi</taxon>
        <taxon>Archelosauria</taxon>
        <taxon>Archosauria</taxon>
        <taxon>Dinosauria</taxon>
        <taxon>Saurischia</taxon>
        <taxon>Theropoda</taxon>
        <taxon>Coelurosauria</taxon>
        <taxon>Aves</taxon>
        <taxon>Neognathae</taxon>
        <taxon>Neoaves</taxon>
        <taxon>Aequornithes</taxon>
        <taxon>Procellariiformes</taxon>
        <taxon>Hydrobatidae</taxon>
        <taxon>Oceanites</taxon>
    </lineage>
</organism>
<keyword evidence="5 8" id="KW-1133">Transmembrane helix</keyword>
<dbReference type="OrthoDB" id="8061355at2759"/>
<sequence>MAVGTQLGLLLWKNFTYRRRQRIQLAIELLWPLFLFFILISVRQSHPPFKQHECHFPNKALPSAGTLPWLQGIICNMNNPCFRHPTAGEAPGVVGNFDGSILSRLLAEARQVLLRADGQRLLRSFARLLPTLRQLRGSGAQRREDETFSRFLRTNTSLPPALVDELMGARLSPRIVSVGAEQLSSEVGGIAGTVEALGTFLRDAASLMEEVESRSPAPRPPPCTPAVPRSPRCPWASLSPAAPLCPPSRSPQVSSMSSLAELRRELGALTAPNASASISGAFRALSRIACGHPEGGGLRVPSLNWYEDNDVKAFLDRNSSERRATALGSASSPFCRELVRSLESSPLSQIFWRGIKPLFMGKILYTPPGPGPDSIMAEVNRTFRELAALGEAGGAWRELGPRIYAFLNGSLEMQVLRELLLAPGTARLLDGFLNGTSWKLPALAGFLAGPAAGPGLTWHQVYADADMVLSTLSQFMECVCLDKIEAVATEEQLVARALELLEEQQFWAAVVFQPPTNATAPALPPHVRYKIRMDIDDVTRTNKIKDRFWDPGPAADPFSDLRYVWGGFVYVQDLVEQAVVRVQTGAAGRTGVYVQQMPYPCYVDDVFLRVLNRSLPLFMTLAWIYSVAMIIKGVVHEKETRLKETMKTMGLSSGILWLSWFLSSFIPFLLSSALLVLILKAGCRAWGIAWLGNILPYSDPAVIFLFLGTFSVATISQCFLISVFFPRANLASACGGIIYFSFYLPYVLCVAWRDHITFPLRVLVSLLSPVAFGFGCEYFSLYEEQGVGIQWHNLGASPVPGDPYNFATAMGLLLLDAGLYGLATWYLEGVFPGQYGIPKPWNFPFLKSYWLGEPSSAGHPPYPTSPLAAPQVLVEEPPAQLQPGVSIRNLVKIYRNSSRVAVDGLSLDFYEGQITSFLGHNGAGKTTTMSILTGLLPPTSGTAYILGWDIRSDIDSIRKTMGMCPQHNVLFDILTVEEHVWFYGRLKGLSEERVKAEMEQLIQDTGLPHKRREQTRNLSGGMQRKLSVAIAFVGGSRVVILDEPTAGVDPYSRRSIWELLLKYRKGRTIILSTHYMDEAELLGDRTAIISQGRLCCCGSPLFLKARLGTGYHLTLVKQEQVGMGGSTGTVPGTTKKLCPAPAPATSSCPRFPALPVPPDVTQLSALIQKLVPGSRLVEDIGHEVLFVLPYSGAKDGAFGDLFRELDARLGELGISSYGISDTTLEEIFLKVAQDMGVDAETAGKKAGAELQGAGVQGRAGGRCSAARSRGVWVSPAPRAALTLPRAGVPAGSTHGCREVSQAVASVPSWCSHTRFLRHQERSSPQCAPALSPAVPPGPVPPGPVSPGRCCRPLTPASPGSNDAPGDAGTARLLGALLAEPGFGTECMRDAAEGTGPCPPASHPDGFSAPPAPPALLEALRRGNWTRAEPSPPCQCSGPGAHKMLPDCPEGAGGLPPPQVRRGTGDVLQNLTGRNISDYLVKTYPQIIRWGVSMERQVWKCPSLPGRYGGFSLGAGGSQALLSAAEVDKAVLELRALFNITPGSPSDRLLGNLSRFIEGLDARRNIKVWFNNKGWHAMVSFLNVASNGLLRAQLPAGTDPTLYGITATNHPLNLTKEQLSEAALMATSVDVLVSICVIFAMSFVPASFVLFLIEERVSKAKHLQFVSGMKPVTYWLGNFAWDMCNYLVPALLVILIFLCFQQKSYVSSANLPSLVLLLLLYGWSITPLMYPASFLFSIPSTAYVALTCINLFIGINGSVATFVLELFVDRNLNNINRILKKVFLVFPHFCLGRGLIDMVKNQAMADAFERFGDRRFVSPLSWDLAGKNMFAMAIEGIIFFLFTLLLQYRFFLRLGPRALQLPSLGEEDQDVARERARVGSTPPHGHLLLLKDLTKVYRRRKAPAVDRLCVAIPPGEVSAGQTDRWHRGQGQGCPHPVCAPQCFGLLGVNGAGKTSTFKMLTGDTEVTLGEAWLKGHSVLTDLQSVHQHMGYCPQFDAITDLLTGREHLEFYSRLRGVPEEETPRVAQWGIAKLGLGPHADRPAGKYSGGNKRKLSTAIALLGSPPVVFLVRGGSGGSRGSAWPLPRLTPPPGPLQDEPTTGMDPRARRFLWDCILSVIREGRSVVLTSHSMEECEALCTRMAIMVNGRFRCLGSVQHLKNRFGDGYTVVVRVGGPGPALVESLMQRQFPGIVLKERHGGLLQYRLPSRASPLASVFSVLAAHRGPCHIEDYSVSQTTLDQVFVHFAREQSDEDPGGAAAPGQDAAPAVPSPGGRLASFLEDDSYQESAV</sequence>
<feature type="domain" description="ABC transporter" evidence="9">
    <location>
        <begin position="1887"/>
        <end position="2170"/>
    </location>
</feature>
<reference evidence="10 11" key="1">
    <citation type="submission" date="2019-09" db="EMBL/GenBank/DDBJ databases">
        <title>Bird 10,000 Genomes (B10K) Project - Family phase.</title>
        <authorList>
            <person name="Zhang G."/>
        </authorList>
    </citation>
    <scope>NUCLEOTIDE SEQUENCE [LARGE SCALE GENOMIC DNA]</scope>
    <source>
        <strain evidence="10">B10K-CU-031-11</strain>
        <tissue evidence="10">Muscle</tissue>
    </source>
</reference>
<dbReference type="PROSITE" id="PS50893">
    <property type="entry name" value="ABC_TRANSPORTER_2"/>
    <property type="match status" value="2"/>
</dbReference>
<proteinExistence type="predicted"/>
<dbReference type="Pfam" id="PF12698">
    <property type="entry name" value="ABC2_membrane_3"/>
    <property type="match status" value="2"/>
</dbReference>
<feature type="non-terminal residue" evidence="10">
    <location>
        <position position="2288"/>
    </location>
</feature>
<comment type="caution">
    <text evidence="10">The sequence shown here is derived from an EMBL/GenBank/DDBJ whole genome shotgun (WGS) entry which is preliminary data.</text>
</comment>
<feature type="compositionally biased region" description="Low complexity" evidence="7">
    <location>
        <begin position="2254"/>
        <end position="2266"/>
    </location>
</feature>
<dbReference type="InterPro" id="IPR013525">
    <property type="entry name" value="ABC2_TM"/>
</dbReference>
<dbReference type="Proteomes" id="UP000569728">
    <property type="component" value="Unassembled WGS sequence"/>
</dbReference>
<comment type="subcellular location">
    <subcellularLocation>
        <location evidence="1">Membrane</location>
        <topology evidence="1">Multi-pass membrane protein</topology>
    </subcellularLocation>
</comment>
<dbReference type="GO" id="GO:0005524">
    <property type="term" value="F:ATP binding"/>
    <property type="evidence" value="ECO:0007669"/>
    <property type="project" value="UniProtKB-KW"/>
</dbReference>
<dbReference type="GO" id="GO:0016887">
    <property type="term" value="F:ATP hydrolysis activity"/>
    <property type="evidence" value="ECO:0007669"/>
    <property type="project" value="InterPro"/>
</dbReference>
<dbReference type="Pfam" id="PF00005">
    <property type="entry name" value="ABC_tran"/>
    <property type="match status" value="2"/>
</dbReference>
<feature type="compositionally biased region" description="Pro residues" evidence="7">
    <location>
        <begin position="1333"/>
        <end position="1344"/>
    </location>
</feature>
<dbReference type="GO" id="GO:0005319">
    <property type="term" value="F:lipid transporter activity"/>
    <property type="evidence" value="ECO:0007669"/>
    <property type="project" value="TreeGrafter"/>
</dbReference>
<gene>
    <name evidence="10" type="primary">Abca1_1</name>
    <name evidence="10" type="ORF">OCEOCE_R12642</name>
</gene>
<protein>
    <submittedName>
        <fullName evidence="10">ABCA1 protein</fullName>
    </submittedName>
</protein>
<feature type="transmembrane region" description="Helical" evidence="8">
    <location>
        <begin position="1741"/>
        <end position="1765"/>
    </location>
</feature>
<dbReference type="InterPro" id="IPR003593">
    <property type="entry name" value="AAA+_ATPase"/>
</dbReference>
<keyword evidence="4" id="KW-0067">ATP-binding</keyword>
<dbReference type="InterPro" id="IPR003439">
    <property type="entry name" value="ABC_transporter-like_ATP-bd"/>
</dbReference>
<feature type="transmembrane region" description="Helical" evidence="8">
    <location>
        <begin position="23"/>
        <end position="42"/>
    </location>
</feature>
<evidence type="ECO:0000256" key="8">
    <source>
        <dbReference type="SAM" id="Phobius"/>
    </source>
</evidence>
<feature type="transmembrane region" description="Helical" evidence="8">
    <location>
        <begin position="700"/>
        <end position="724"/>
    </location>
</feature>
<evidence type="ECO:0000313" key="10">
    <source>
        <dbReference type="EMBL" id="NXF54635.1"/>
    </source>
</evidence>
<dbReference type="EMBL" id="VWZA01003291">
    <property type="protein sequence ID" value="NXF54635.1"/>
    <property type="molecule type" value="Genomic_DNA"/>
</dbReference>
<dbReference type="SMART" id="SM00382">
    <property type="entry name" value="AAA"/>
    <property type="match status" value="2"/>
</dbReference>
<feature type="transmembrane region" description="Helical" evidence="8">
    <location>
        <begin position="1672"/>
        <end position="1698"/>
    </location>
</feature>
<dbReference type="InterPro" id="IPR026082">
    <property type="entry name" value="ABCA"/>
</dbReference>
<feature type="transmembrane region" description="Helical" evidence="8">
    <location>
        <begin position="655"/>
        <end position="679"/>
    </location>
</feature>
<keyword evidence="3" id="KW-0547">Nucleotide-binding</keyword>
<feature type="compositionally biased region" description="Acidic residues" evidence="7">
    <location>
        <begin position="2278"/>
        <end position="2288"/>
    </location>
</feature>
<evidence type="ECO:0000313" key="11">
    <source>
        <dbReference type="Proteomes" id="UP000569728"/>
    </source>
</evidence>
<dbReference type="CDD" id="cd03263">
    <property type="entry name" value="ABC_subfamily_A"/>
    <property type="match status" value="2"/>
</dbReference>
<feature type="transmembrane region" description="Helical" evidence="8">
    <location>
        <begin position="730"/>
        <end position="750"/>
    </location>
</feature>
<dbReference type="PROSITE" id="PS00211">
    <property type="entry name" value="ABC_TRANSPORTER_1"/>
    <property type="match status" value="1"/>
</dbReference>
<feature type="region of interest" description="Disordered" evidence="7">
    <location>
        <begin position="2075"/>
        <end position="2100"/>
    </location>
</feature>
<feature type="region of interest" description="Disordered" evidence="7">
    <location>
        <begin position="1325"/>
        <end position="1368"/>
    </location>
</feature>
<dbReference type="SUPFAM" id="SSF52540">
    <property type="entry name" value="P-loop containing nucleoside triphosphate hydrolases"/>
    <property type="match status" value="2"/>
</dbReference>
<evidence type="ECO:0000256" key="1">
    <source>
        <dbReference type="ARBA" id="ARBA00004141"/>
    </source>
</evidence>
<feature type="transmembrane region" description="Helical" evidence="8">
    <location>
        <begin position="1828"/>
        <end position="1850"/>
    </location>
</feature>
<dbReference type="Pfam" id="PF23321">
    <property type="entry name" value="R1_ABCA1"/>
    <property type="match status" value="1"/>
</dbReference>
<accession>A0A7K8UJT1</accession>
<evidence type="ECO:0000256" key="7">
    <source>
        <dbReference type="SAM" id="MobiDB-lite"/>
    </source>
</evidence>
<feature type="transmembrane region" description="Helical" evidence="8">
    <location>
        <begin position="1630"/>
        <end position="1652"/>
    </location>
</feature>
<dbReference type="InterPro" id="IPR056264">
    <property type="entry name" value="R2_ABCA1-4-like"/>
</dbReference>